<reference evidence="1" key="1">
    <citation type="submission" date="2023-10" db="EMBL/GenBank/DDBJ databases">
        <authorList>
            <person name="Chen Y."/>
            <person name="Shah S."/>
            <person name="Dougan E. K."/>
            <person name="Thang M."/>
            <person name="Chan C."/>
        </authorList>
    </citation>
    <scope>NUCLEOTIDE SEQUENCE [LARGE SCALE GENOMIC DNA]</scope>
</reference>
<comment type="caution">
    <text evidence="1">The sequence shown here is derived from an EMBL/GenBank/DDBJ whole genome shotgun (WGS) entry which is preliminary data.</text>
</comment>
<proteinExistence type="predicted"/>
<feature type="non-terminal residue" evidence="1">
    <location>
        <position position="196"/>
    </location>
</feature>
<sequence length="196" mass="22331">MDPRQAMQPAAFISHSRVKAATVDDLLHVVAISHSWLQADHPDPRGHNLRNLGRVLQLMSRDPSLSIEFSGVWAVFMDFCCIHQCCRDSDGAPQLRTFRWLDESQCFAEGAIGRFEREDALFKEALESLGSFYSHRATVVFMMTKFPADYDDPEKYTRSGNTETYFNRGWCYCESSWAMLTKGSHHLVDLGKQSGK</sequence>
<dbReference type="EMBL" id="CAUYUJ010018053">
    <property type="protein sequence ID" value="CAK0880242.1"/>
    <property type="molecule type" value="Genomic_DNA"/>
</dbReference>
<evidence type="ECO:0000313" key="2">
    <source>
        <dbReference type="Proteomes" id="UP001189429"/>
    </source>
</evidence>
<organism evidence="1 2">
    <name type="scientific">Prorocentrum cordatum</name>
    <dbReference type="NCBI Taxonomy" id="2364126"/>
    <lineage>
        <taxon>Eukaryota</taxon>
        <taxon>Sar</taxon>
        <taxon>Alveolata</taxon>
        <taxon>Dinophyceae</taxon>
        <taxon>Prorocentrales</taxon>
        <taxon>Prorocentraceae</taxon>
        <taxon>Prorocentrum</taxon>
    </lineage>
</organism>
<keyword evidence="2" id="KW-1185">Reference proteome</keyword>
<dbReference type="Proteomes" id="UP001189429">
    <property type="component" value="Unassembled WGS sequence"/>
</dbReference>
<name>A0ABN9W2G7_9DINO</name>
<accession>A0ABN9W2G7</accession>
<protein>
    <submittedName>
        <fullName evidence="1">Uncharacterized protein</fullName>
    </submittedName>
</protein>
<gene>
    <name evidence="1" type="ORF">PCOR1329_LOCUS63445</name>
</gene>
<evidence type="ECO:0000313" key="1">
    <source>
        <dbReference type="EMBL" id="CAK0880242.1"/>
    </source>
</evidence>